<name>A0ABR0B498_9CRUS</name>
<comment type="caution">
    <text evidence="1">The sequence shown here is derived from an EMBL/GenBank/DDBJ whole genome shotgun (WGS) entry which is preliminary data.</text>
</comment>
<evidence type="ECO:0000313" key="2">
    <source>
        <dbReference type="Proteomes" id="UP001234178"/>
    </source>
</evidence>
<dbReference type="EMBL" id="JAOYFB010000040">
    <property type="protein sequence ID" value="KAK4036515.1"/>
    <property type="molecule type" value="Genomic_DNA"/>
</dbReference>
<evidence type="ECO:0000313" key="1">
    <source>
        <dbReference type="EMBL" id="KAK4036515.1"/>
    </source>
</evidence>
<reference evidence="1 2" key="1">
    <citation type="journal article" date="2023" name="Nucleic Acids Res.">
        <title>The hologenome of Daphnia magna reveals possible DNA methylation and microbiome-mediated evolution of the host genome.</title>
        <authorList>
            <person name="Chaturvedi A."/>
            <person name="Li X."/>
            <person name="Dhandapani V."/>
            <person name="Marshall H."/>
            <person name="Kissane S."/>
            <person name="Cuenca-Cambronero M."/>
            <person name="Asole G."/>
            <person name="Calvet F."/>
            <person name="Ruiz-Romero M."/>
            <person name="Marangio P."/>
            <person name="Guigo R."/>
            <person name="Rago D."/>
            <person name="Mirbahai L."/>
            <person name="Eastwood N."/>
            <person name="Colbourne J.K."/>
            <person name="Zhou J."/>
            <person name="Mallon E."/>
            <person name="Orsini L."/>
        </authorList>
    </citation>
    <scope>NUCLEOTIDE SEQUENCE [LARGE SCALE GENOMIC DNA]</scope>
    <source>
        <strain evidence="1">LRV0_1</strain>
    </source>
</reference>
<sequence>MKRIFIVLKLYQNGCRSIGLKILTPRSPPVISTQLLINYHPEYTLRVKGRIEKRMPGEAIDSFAISMSFRNLLIATGISQMMNLCIAGFERCSGWKNIAKN</sequence>
<protein>
    <submittedName>
        <fullName evidence="1">Uncharacterized protein</fullName>
    </submittedName>
</protein>
<organism evidence="1 2">
    <name type="scientific">Daphnia magna</name>
    <dbReference type="NCBI Taxonomy" id="35525"/>
    <lineage>
        <taxon>Eukaryota</taxon>
        <taxon>Metazoa</taxon>
        <taxon>Ecdysozoa</taxon>
        <taxon>Arthropoda</taxon>
        <taxon>Crustacea</taxon>
        <taxon>Branchiopoda</taxon>
        <taxon>Diplostraca</taxon>
        <taxon>Cladocera</taxon>
        <taxon>Anomopoda</taxon>
        <taxon>Daphniidae</taxon>
        <taxon>Daphnia</taxon>
    </lineage>
</organism>
<dbReference type="Proteomes" id="UP001234178">
    <property type="component" value="Unassembled WGS sequence"/>
</dbReference>
<accession>A0ABR0B498</accession>
<gene>
    <name evidence="1" type="ORF">OUZ56_028567</name>
</gene>
<keyword evidence="2" id="KW-1185">Reference proteome</keyword>
<proteinExistence type="predicted"/>